<keyword evidence="17" id="KW-1185">Reference proteome</keyword>
<comment type="cofactor">
    <cofactor evidence="1">
        <name>FAD</name>
        <dbReference type="ChEBI" id="CHEBI:57692"/>
    </cofactor>
</comment>
<dbReference type="Pfam" id="PF00890">
    <property type="entry name" value="FAD_binding_2"/>
    <property type="match status" value="1"/>
</dbReference>
<organism evidence="16 17">
    <name type="scientific">Paenarthrobacter aurescens</name>
    <name type="common">Arthrobacter aurescens</name>
    <dbReference type="NCBI Taxonomy" id="43663"/>
    <lineage>
        <taxon>Bacteria</taxon>
        <taxon>Bacillati</taxon>
        <taxon>Actinomycetota</taxon>
        <taxon>Actinomycetes</taxon>
        <taxon>Micrococcales</taxon>
        <taxon>Micrococcaceae</taxon>
        <taxon>Paenarthrobacter</taxon>
    </lineage>
</organism>
<evidence type="ECO:0000259" key="14">
    <source>
        <dbReference type="Pfam" id="PF00890"/>
    </source>
</evidence>
<dbReference type="EMBL" id="BJMD01000006">
    <property type="protein sequence ID" value="GEB18491.1"/>
    <property type="molecule type" value="Genomic_DNA"/>
</dbReference>
<dbReference type="UniPathway" id="UPA00253">
    <property type="reaction ID" value="UER00326"/>
</dbReference>
<dbReference type="InterPro" id="IPR036188">
    <property type="entry name" value="FAD/NAD-bd_sf"/>
</dbReference>
<dbReference type="EC" id="1.4.3.16" evidence="4"/>
<feature type="region of interest" description="Disordered" evidence="13">
    <location>
        <begin position="433"/>
        <end position="462"/>
    </location>
</feature>
<dbReference type="SUPFAM" id="SSF56425">
    <property type="entry name" value="Succinate dehydrogenase/fumarate reductase flavoprotein, catalytic domain"/>
    <property type="match status" value="1"/>
</dbReference>
<accession>A0A4Y3NHB9</accession>
<evidence type="ECO:0000256" key="5">
    <source>
        <dbReference type="ARBA" id="ARBA00021901"/>
    </source>
</evidence>
<dbReference type="Gene3D" id="3.50.50.60">
    <property type="entry name" value="FAD/NAD(P)-binding domain"/>
    <property type="match status" value="1"/>
</dbReference>
<gene>
    <name evidence="16" type="ORF">AAU01_12460</name>
</gene>
<dbReference type="FunFam" id="3.90.700.10:FF:000002">
    <property type="entry name" value="L-aspartate oxidase"/>
    <property type="match status" value="1"/>
</dbReference>
<dbReference type="InterPro" id="IPR037099">
    <property type="entry name" value="Fum_R/Succ_DH_flav-like_C_sf"/>
</dbReference>
<comment type="caution">
    <text evidence="16">The sequence shown here is derived from an EMBL/GenBank/DDBJ whole genome shotgun (WGS) entry which is preliminary data.</text>
</comment>
<evidence type="ECO:0000256" key="3">
    <source>
        <dbReference type="ARBA" id="ARBA00008562"/>
    </source>
</evidence>
<keyword evidence="6" id="KW-0285">Flavoprotein</keyword>
<evidence type="ECO:0000313" key="17">
    <source>
        <dbReference type="Proteomes" id="UP000317715"/>
    </source>
</evidence>
<dbReference type="RefSeq" id="WP_141282658.1">
    <property type="nucleotide sequence ID" value="NZ_BAAAWK010000001.1"/>
</dbReference>
<dbReference type="OrthoDB" id="9805351at2"/>
<evidence type="ECO:0000256" key="13">
    <source>
        <dbReference type="SAM" id="MobiDB-lite"/>
    </source>
</evidence>
<evidence type="ECO:0000256" key="4">
    <source>
        <dbReference type="ARBA" id="ARBA00012173"/>
    </source>
</evidence>
<reference evidence="16 17" key="1">
    <citation type="submission" date="2019-06" db="EMBL/GenBank/DDBJ databases">
        <title>Whole genome shotgun sequence of Paenarthrobacter aurescens NBRC 12136.</title>
        <authorList>
            <person name="Hosoyama A."/>
            <person name="Uohara A."/>
            <person name="Ohji S."/>
            <person name="Ichikawa N."/>
        </authorList>
    </citation>
    <scope>NUCLEOTIDE SEQUENCE [LARGE SCALE GENOMIC DNA]</scope>
    <source>
        <strain evidence="16 17">NBRC 12136</strain>
    </source>
</reference>
<dbReference type="AlphaFoldDB" id="A0A4Y3NHB9"/>
<evidence type="ECO:0000313" key="16">
    <source>
        <dbReference type="EMBL" id="GEB18491.1"/>
    </source>
</evidence>
<dbReference type="InterPro" id="IPR003953">
    <property type="entry name" value="FAD-dep_OxRdtase_2_FAD-bd"/>
</dbReference>
<evidence type="ECO:0000256" key="2">
    <source>
        <dbReference type="ARBA" id="ARBA00004950"/>
    </source>
</evidence>
<dbReference type="InterPro" id="IPR027477">
    <property type="entry name" value="Succ_DH/fumarate_Rdtase_cat_sf"/>
</dbReference>
<keyword evidence="9" id="KW-0560">Oxidoreductase</keyword>
<dbReference type="GO" id="GO:0033765">
    <property type="term" value="F:steroid dehydrogenase activity, acting on the CH-CH group of donors"/>
    <property type="evidence" value="ECO:0007669"/>
    <property type="project" value="UniProtKB-ARBA"/>
</dbReference>
<evidence type="ECO:0000256" key="11">
    <source>
        <dbReference type="ARBA" id="ARBA00030386"/>
    </source>
</evidence>
<evidence type="ECO:0000259" key="15">
    <source>
        <dbReference type="Pfam" id="PF02910"/>
    </source>
</evidence>
<comment type="similarity">
    <text evidence="3">Belongs to the FAD-dependent oxidoreductase 2 family. NadB subfamily.</text>
</comment>
<sequence length="618" mass="64334">MRAESPTDGTARQRLVVVGSGIAGLYSALLAADAGADVVLLTKGALADSNTYYAQGGISAVLDEPAPGDTVAAHIADTLKAGAGHCNEEAVQVLCTEARLDIAGLERYGVLFDLDHDGDPALGLEAAHSAPRILHTGGDATGAGVAAALIRTVLDYQAAGKIQVIGHAQVTSLSLGGDQGGRVVGANFLHEGRHLGVHGDSVLLATGGAGQLFAQTTNPAVATADGLALAWRVGAAVADLEFFQFHPTCMVLPEEAREAEGNNDPLLISEAVRGEGAILVDATGHRFMPDYHPDAELAPRDVVSRSIALHLAKLGDPNGHVFLDATVIEEQRGRGFLAKRFPTLSKRTLQAGVDWRTELVPVAPAAHYWMGGVVTDLYGRTSVPGLLAAGEVACTGVQGANRLASNSLLEGLVFGRRAVEAFLYGDRGATGPLAPALPPRTGDRLASSAAGSGPHATTALSGPLAPLEEDLSTNPGGWALVLDPVPAPVAWEFESLPGPGAREVSFAEAGVFSRGALRRLMTAKAGVLRDGVLIREAGVALAAWAEDVLPLNVPDSSDIREHEDANLLLAAQLLVHAARERRASLGAHYRSDSWEEPGVVEDIDKRYTMSRKVSLVHD</sequence>
<evidence type="ECO:0000256" key="6">
    <source>
        <dbReference type="ARBA" id="ARBA00022630"/>
    </source>
</evidence>
<dbReference type="Gene3D" id="1.20.58.100">
    <property type="entry name" value="Fumarate reductase/succinate dehydrogenase flavoprotein-like, C-terminal domain"/>
    <property type="match status" value="1"/>
</dbReference>
<comment type="catalytic activity">
    <reaction evidence="12">
        <text>L-aspartate + O2 = iminosuccinate + H2O2</text>
        <dbReference type="Rhea" id="RHEA:25876"/>
        <dbReference type="ChEBI" id="CHEBI:15379"/>
        <dbReference type="ChEBI" id="CHEBI:16240"/>
        <dbReference type="ChEBI" id="CHEBI:29991"/>
        <dbReference type="ChEBI" id="CHEBI:77875"/>
        <dbReference type="EC" id="1.4.3.16"/>
    </reaction>
    <physiologicalReaction direction="left-to-right" evidence="12">
        <dbReference type="Rhea" id="RHEA:25877"/>
    </physiologicalReaction>
</comment>
<evidence type="ECO:0000256" key="10">
    <source>
        <dbReference type="ARBA" id="ARBA00029426"/>
    </source>
</evidence>
<feature type="domain" description="FAD-dependent oxidoreductase 2 FAD-binding" evidence="14">
    <location>
        <begin position="15"/>
        <end position="408"/>
    </location>
</feature>
<dbReference type="GO" id="GO:0008734">
    <property type="term" value="F:L-aspartate oxidase activity"/>
    <property type="evidence" value="ECO:0007669"/>
    <property type="project" value="UniProtKB-EC"/>
</dbReference>
<dbReference type="PRINTS" id="PR00368">
    <property type="entry name" value="FADPNR"/>
</dbReference>
<dbReference type="PANTHER" id="PTHR42716">
    <property type="entry name" value="L-ASPARTATE OXIDASE"/>
    <property type="match status" value="1"/>
</dbReference>
<dbReference type="GeneID" id="97301387"/>
<dbReference type="SUPFAM" id="SSF51905">
    <property type="entry name" value="FAD/NAD(P)-binding domain"/>
    <property type="match status" value="1"/>
</dbReference>
<dbReference type="Proteomes" id="UP000317715">
    <property type="component" value="Unassembled WGS sequence"/>
</dbReference>
<feature type="domain" description="Fumarate reductase/succinate dehydrogenase flavoprotein-like C-terminal" evidence="15">
    <location>
        <begin position="516"/>
        <end position="593"/>
    </location>
</feature>
<proteinExistence type="inferred from homology"/>
<dbReference type="PANTHER" id="PTHR42716:SF2">
    <property type="entry name" value="L-ASPARTATE OXIDASE, CHLOROPLASTIC"/>
    <property type="match status" value="1"/>
</dbReference>
<comment type="pathway">
    <text evidence="2">Cofactor biosynthesis; NAD(+) biosynthesis; iminoaspartate from L-aspartate (oxidase route): step 1/1.</text>
</comment>
<evidence type="ECO:0000256" key="12">
    <source>
        <dbReference type="ARBA" id="ARBA00048305"/>
    </source>
</evidence>
<dbReference type="Pfam" id="PF02910">
    <property type="entry name" value="Succ_DH_flav_C"/>
    <property type="match status" value="1"/>
</dbReference>
<evidence type="ECO:0000256" key="9">
    <source>
        <dbReference type="ARBA" id="ARBA00023002"/>
    </source>
</evidence>
<protein>
    <recommendedName>
        <fullName evidence="5">L-aspartate oxidase</fullName>
        <ecNumber evidence="4">1.4.3.16</ecNumber>
    </recommendedName>
    <alternativeName>
        <fullName evidence="11">Quinolinate synthase B</fullName>
    </alternativeName>
</protein>
<keyword evidence="7" id="KW-0662">Pyridine nucleotide biosynthesis</keyword>
<evidence type="ECO:0000256" key="7">
    <source>
        <dbReference type="ARBA" id="ARBA00022642"/>
    </source>
</evidence>
<comment type="function">
    <text evidence="10">Catalyzes the oxidation of L-aspartate to iminoaspartate, the first step in the de novo biosynthesis of NAD(+).</text>
</comment>
<dbReference type="GO" id="GO:0034628">
    <property type="term" value="P:'de novo' NAD+ biosynthetic process from L-aspartate"/>
    <property type="evidence" value="ECO:0007669"/>
    <property type="project" value="TreeGrafter"/>
</dbReference>
<dbReference type="InterPro" id="IPR005288">
    <property type="entry name" value="NadB"/>
</dbReference>
<dbReference type="SUPFAM" id="SSF46977">
    <property type="entry name" value="Succinate dehydrogenase/fumarate reductase flavoprotein C-terminal domain"/>
    <property type="match status" value="1"/>
</dbReference>
<dbReference type="InterPro" id="IPR015939">
    <property type="entry name" value="Fum_Rdtase/Succ_DH_flav-like_C"/>
</dbReference>
<evidence type="ECO:0000256" key="8">
    <source>
        <dbReference type="ARBA" id="ARBA00022827"/>
    </source>
</evidence>
<dbReference type="Gene3D" id="3.90.700.10">
    <property type="entry name" value="Succinate dehydrogenase/fumarate reductase flavoprotein, catalytic domain"/>
    <property type="match status" value="1"/>
</dbReference>
<keyword evidence="8" id="KW-0274">FAD</keyword>
<name>A0A4Y3NHB9_PAEAU</name>
<evidence type="ECO:0000256" key="1">
    <source>
        <dbReference type="ARBA" id="ARBA00001974"/>
    </source>
</evidence>